<evidence type="ECO:0008006" key="3">
    <source>
        <dbReference type="Google" id="ProtNLM"/>
    </source>
</evidence>
<sequence>MPHRFLPVTLLAALTLLGGCTQYREVPPQTAEGQACVRKCTEQASACRQRAEESYQGFKVIYDAQNQTYQNCLHNSTRDPNLQSLCPQPTAISGPDTSICSDSYKSCFTDCGGHYEKVE</sequence>
<proteinExistence type="predicted"/>
<gene>
    <name evidence="1" type="ORF">SAMN05216288_0120</name>
</gene>
<dbReference type="RefSeq" id="WP_073268013.1">
    <property type="nucleotide sequence ID" value="NZ_FRBQ01000010.1"/>
</dbReference>
<protein>
    <recommendedName>
        <fullName evidence="3">Lipoprotein</fullName>
    </recommendedName>
</protein>
<reference evidence="2" key="1">
    <citation type="submission" date="2016-11" db="EMBL/GenBank/DDBJ databases">
        <authorList>
            <person name="Varghese N."/>
            <person name="Submissions S."/>
        </authorList>
    </citation>
    <scope>NUCLEOTIDE SEQUENCE [LARGE SCALE GENOMIC DNA]</scope>
    <source>
        <strain evidence="2">CECT 8089</strain>
    </source>
</reference>
<evidence type="ECO:0000313" key="2">
    <source>
        <dbReference type="Proteomes" id="UP000184305"/>
    </source>
</evidence>
<dbReference type="PROSITE" id="PS51257">
    <property type="entry name" value="PROKAR_LIPOPROTEIN"/>
    <property type="match status" value="1"/>
</dbReference>
<dbReference type="Proteomes" id="UP000184305">
    <property type="component" value="Unassembled WGS sequence"/>
</dbReference>
<evidence type="ECO:0000313" key="1">
    <source>
        <dbReference type="EMBL" id="SHM95389.1"/>
    </source>
</evidence>
<keyword evidence="2" id="KW-1185">Reference proteome</keyword>
<dbReference type="EMBL" id="FRBQ01000010">
    <property type="protein sequence ID" value="SHM95389.1"/>
    <property type="molecule type" value="Genomic_DNA"/>
</dbReference>
<name>A0A1M7MXK2_9GAMM</name>
<organism evidence="1 2">
    <name type="scientific">Phytopseudomonas punonensis</name>
    <dbReference type="NCBI Taxonomy" id="1220495"/>
    <lineage>
        <taxon>Bacteria</taxon>
        <taxon>Pseudomonadati</taxon>
        <taxon>Pseudomonadota</taxon>
        <taxon>Gammaproteobacteria</taxon>
        <taxon>Pseudomonadales</taxon>
        <taxon>Pseudomonadaceae</taxon>
        <taxon>Phytopseudomonas</taxon>
    </lineage>
</organism>
<dbReference type="AlphaFoldDB" id="A0A1M7MXK2"/>
<accession>A0A1M7MXK2</accession>
<dbReference type="OrthoDB" id="6892079at2"/>